<gene>
    <name evidence="1" type="ORF">QFC22_004475</name>
</gene>
<sequence>MPSTYMSLLPRPKRLFISLAFADSFDSHDDRHYDGQFHLSNNRMHLPEAQLQFRLENLPSNRSLKVSSIFKGFELRLDRHVGRYVKETLVVYSRGKEQIGQLYRAYAVEPEPGSPNPEVNDSRPLGRLLVVQTSAEFVSGKVLLIKGADNHPGRRSTHTSTSDVQEQLKAGTLAESISLPGLSLWVDFAEGTEISPGTCRISTVRGEF</sequence>
<reference evidence="1" key="1">
    <citation type="submission" date="2023-04" db="EMBL/GenBank/DDBJ databases">
        <title>Draft Genome sequencing of Naganishia species isolated from polar environments using Oxford Nanopore Technology.</title>
        <authorList>
            <person name="Leo P."/>
            <person name="Venkateswaran K."/>
        </authorList>
    </citation>
    <scope>NUCLEOTIDE SEQUENCE</scope>
    <source>
        <strain evidence="1">MNA-CCFEE 5425</strain>
    </source>
</reference>
<dbReference type="EMBL" id="JASBWU010000012">
    <property type="protein sequence ID" value="KAJ9117625.1"/>
    <property type="molecule type" value="Genomic_DNA"/>
</dbReference>
<evidence type="ECO:0000313" key="1">
    <source>
        <dbReference type="EMBL" id="KAJ9117625.1"/>
    </source>
</evidence>
<keyword evidence="2" id="KW-1185">Reference proteome</keyword>
<comment type="caution">
    <text evidence="1">The sequence shown here is derived from an EMBL/GenBank/DDBJ whole genome shotgun (WGS) entry which is preliminary data.</text>
</comment>
<organism evidence="1 2">
    <name type="scientific">Naganishia vaughanmartiniae</name>
    <dbReference type="NCBI Taxonomy" id="1424756"/>
    <lineage>
        <taxon>Eukaryota</taxon>
        <taxon>Fungi</taxon>
        <taxon>Dikarya</taxon>
        <taxon>Basidiomycota</taxon>
        <taxon>Agaricomycotina</taxon>
        <taxon>Tremellomycetes</taxon>
        <taxon>Filobasidiales</taxon>
        <taxon>Filobasidiaceae</taxon>
        <taxon>Naganishia</taxon>
    </lineage>
</organism>
<dbReference type="Proteomes" id="UP001243375">
    <property type="component" value="Unassembled WGS sequence"/>
</dbReference>
<name>A0ACC2X0N8_9TREE</name>
<proteinExistence type="predicted"/>
<protein>
    <submittedName>
        <fullName evidence="1">Uncharacterized protein</fullName>
    </submittedName>
</protein>
<evidence type="ECO:0000313" key="2">
    <source>
        <dbReference type="Proteomes" id="UP001243375"/>
    </source>
</evidence>
<accession>A0ACC2X0N8</accession>